<dbReference type="Pfam" id="PF01764">
    <property type="entry name" value="Lipase_3"/>
    <property type="match status" value="1"/>
</dbReference>
<evidence type="ECO:0000256" key="2">
    <source>
        <dbReference type="SAM" id="Phobius"/>
    </source>
</evidence>
<feature type="transmembrane region" description="Helical" evidence="2">
    <location>
        <begin position="340"/>
        <end position="359"/>
    </location>
</feature>
<name>A0A9N9BUI6_9GLOM</name>
<feature type="region of interest" description="Disordered" evidence="1">
    <location>
        <begin position="481"/>
        <end position="532"/>
    </location>
</feature>
<reference evidence="4" key="1">
    <citation type="submission" date="2021-06" db="EMBL/GenBank/DDBJ databases">
        <authorList>
            <person name="Kallberg Y."/>
            <person name="Tangrot J."/>
            <person name="Rosling A."/>
        </authorList>
    </citation>
    <scope>NUCLEOTIDE SEQUENCE</scope>
    <source>
        <strain evidence="4">BR232B</strain>
    </source>
</reference>
<dbReference type="InterPro" id="IPR051218">
    <property type="entry name" value="Sec_MonoDiacylglyc_Lipase"/>
</dbReference>
<keyword evidence="2" id="KW-0812">Transmembrane</keyword>
<dbReference type="OrthoDB" id="2338663at2759"/>
<dbReference type="CDD" id="cd00519">
    <property type="entry name" value="Lipase_3"/>
    <property type="match status" value="1"/>
</dbReference>
<dbReference type="Proteomes" id="UP000789739">
    <property type="component" value="Unassembled WGS sequence"/>
</dbReference>
<feature type="compositionally biased region" description="Basic and acidic residues" evidence="1">
    <location>
        <begin position="481"/>
        <end position="491"/>
    </location>
</feature>
<dbReference type="SUPFAM" id="SSF53474">
    <property type="entry name" value="alpha/beta-Hydrolases"/>
    <property type="match status" value="1"/>
</dbReference>
<dbReference type="InterPro" id="IPR002921">
    <property type="entry name" value="Fungal_lipase-type"/>
</dbReference>
<proteinExistence type="predicted"/>
<dbReference type="GO" id="GO:0006629">
    <property type="term" value="P:lipid metabolic process"/>
    <property type="evidence" value="ECO:0007669"/>
    <property type="project" value="InterPro"/>
</dbReference>
<dbReference type="InterPro" id="IPR029058">
    <property type="entry name" value="AB_hydrolase_fold"/>
</dbReference>
<organism evidence="4 5">
    <name type="scientific">Paraglomus brasilianum</name>
    <dbReference type="NCBI Taxonomy" id="144538"/>
    <lineage>
        <taxon>Eukaryota</taxon>
        <taxon>Fungi</taxon>
        <taxon>Fungi incertae sedis</taxon>
        <taxon>Mucoromycota</taxon>
        <taxon>Glomeromycotina</taxon>
        <taxon>Glomeromycetes</taxon>
        <taxon>Paraglomerales</taxon>
        <taxon>Paraglomeraceae</taxon>
        <taxon>Paraglomus</taxon>
    </lineage>
</organism>
<feature type="domain" description="Fungal lipase-type" evidence="3">
    <location>
        <begin position="263"/>
        <end position="422"/>
    </location>
</feature>
<evidence type="ECO:0000313" key="5">
    <source>
        <dbReference type="Proteomes" id="UP000789739"/>
    </source>
</evidence>
<dbReference type="EMBL" id="CAJVPI010000847">
    <property type="protein sequence ID" value="CAG8576957.1"/>
    <property type="molecule type" value="Genomic_DNA"/>
</dbReference>
<keyword evidence="2" id="KW-0472">Membrane</keyword>
<feature type="compositionally biased region" description="Basic and acidic residues" evidence="1">
    <location>
        <begin position="506"/>
        <end position="516"/>
    </location>
</feature>
<feature type="transmembrane region" description="Helical" evidence="2">
    <location>
        <begin position="42"/>
        <end position="63"/>
    </location>
</feature>
<evidence type="ECO:0000313" key="4">
    <source>
        <dbReference type="EMBL" id="CAG8576957.1"/>
    </source>
</evidence>
<comment type="caution">
    <text evidence="4">The sequence shown here is derived from an EMBL/GenBank/DDBJ whole genome shotgun (WGS) entry which is preliminary data.</text>
</comment>
<keyword evidence="5" id="KW-1185">Reference proteome</keyword>
<dbReference type="PANTHER" id="PTHR45856">
    <property type="entry name" value="ALPHA/BETA-HYDROLASES SUPERFAMILY PROTEIN"/>
    <property type="match status" value="1"/>
</dbReference>
<dbReference type="PANTHER" id="PTHR45856:SF24">
    <property type="entry name" value="FUNGAL LIPASE-LIKE DOMAIN-CONTAINING PROTEIN"/>
    <property type="match status" value="1"/>
</dbReference>
<protein>
    <submittedName>
        <fullName evidence="4">3831_t:CDS:1</fullName>
    </submittedName>
</protein>
<accession>A0A9N9BUI6</accession>
<evidence type="ECO:0000256" key="1">
    <source>
        <dbReference type="SAM" id="MobiDB-lite"/>
    </source>
</evidence>
<feature type="transmembrane region" description="Helical" evidence="2">
    <location>
        <begin position="69"/>
        <end position="91"/>
    </location>
</feature>
<gene>
    <name evidence="4" type="ORF">PBRASI_LOCUS6412</name>
</gene>
<dbReference type="AlphaFoldDB" id="A0A9N9BUI6"/>
<evidence type="ECO:0000259" key="3">
    <source>
        <dbReference type="Pfam" id="PF01764"/>
    </source>
</evidence>
<keyword evidence="2" id="KW-1133">Transmembrane helix</keyword>
<dbReference type="Gene3D" id="3.40.50.1820">
    <property type="entry name" value="alpha/beta hydrolase"/>
    <property type="match status" value="1"/>
</dbReference>
<sequence length="601" mass="68540">MSGKKVLTTHMQDICSCEPPPPPPSYFSPVVIRPYFLYLRYFIQNILLSMVADVPTLILHPIITLVNLATYVLLSIGLFVLGVTLKVSFFFGAGEQMTKASIEYGDGLSVLNWWNTDLFNEPAFPLVNRAKLLLSSHDNVTVDMYNRTVVKDVHKPAPSRFNLDIAEFLCLISGIIYERDLNYVFEARHKLAEHGLKNPFPSYGSIVKTDLSEIENLILQSDERIHEQAKRWGLKFFSLSELNAFGRAYAGLFYSPDQDFIILAFKGSTPFDFDEWVTDCSFRRVDAPYLFGRTHEGWYECLFSSKVKGSSKAGIKSPYQRILEGIEIVVKELMRKDTKINLWVTGHSLGASLGTLFFARAMKDPVELPKGVMLRDAYFYGTPYIGDSTFVSSFSGLTNTPVTRQNTIWRIVDDKDILARLITGNDDPKFLYNVSPNSFLNYGHVGEEIVFYQDGRLPKSPVILFPEMLKMSSKDIAHDMKDVKDKRRVNDANDENVTNDENAANDTKDTNDDMKAMNDVSDLGSTSMSEMDSDSDEKLARVLSPDNDYGKFPKGHHFYRVQSLTPTYLKDHYIHRYVQAMEKSRKYFKMYDSNYSTRRAN</sequence>